<accession>A0A1I0KAS4</accession>
<organism evidence="1 2">
    <name type="scientific">Enterocloster lavalensis</name>
    <dbReference type="NCBI Taxonomy" id="460384"/>
    <lineage>
        <taxon>Bacteria</taxon>
        <taxon>Bacillati</taxon>
        <taxon>Bacillota</taxon>
        <taxon>Clostridia</taxon>
        <taxon>Lachnospirales</taxon>
        <taxon>Lachnospiraceae</taxon>
        <taxon>Enterocloster</taxon>
    </lineage>
</organism>
<dbReference type="AlphaFoldDB" id="A0A1I0KAS4"/>
<gene>
    <name evidence="1" type="ORF">SAMN05216313_15328</name>
</gene>
<sequence length="151" mass="16599">MSLKTDYKDDIYEGSRRYRITPNEDGTSTITDATTYTQKGDKFGQNDMNAITTEINKMQRTVVVTLPAAGWSAAAPYTQRVAVPGILATDNPELHPYTPKDISEAELKQRQKFTGMITDGDTEDGYATFYCGAKKPTADFPVLLKGVSASE</sequence>
<reference evidence="2" key="1">
    <citation type="submission" date="2016-10" db="EMBL/GenBank/DDBJ databases">
        <authorList>
            <person name="Varghese N."/>
            <person name="Submissions S."/>
        </authorList>
    </citation>
    <scope>NUCLEOTIDE SEQUENCE [LARGE SCALE GENOMIC DNA]</scope>
    <source>
        <strain evidence="2">NLAE-zl-G277</strain>
    </source>
</reference>
<keyword evidence="2" id="KW-1185">Reference proteome</keyword>
<dbReference type="Proteomes" id="UP000198508">
    <property type="component" value="Unassembled WGS sequence"/>
</dbReference>
<name>A0A1I0KAS4_9FIRM</name>
<proteinExistence type="predicted"/>
<dbReference type="RefSeq" id="WP_092371656.1">
    <property type="nucleotide sequence ID" value="NZ_FOIM01000053.1"/>
</dbReference>
<dbReference type="STRING" id="460384.SAMN05216313_15328"/>
<protein>
    <submittedName>
        <fullName evidence="1">Uncharacterized protein</fullName>
    </submittedName>
</protein>
<evidence type="ECO:0000313" key="2">
    <source>
        <dbReference type="Proteomes" id="UP000198508"/>
    </source>
</evidence>
<dbReference type="EMBL" id="FOIM01000053">
    <property type="protein sequence ID" value="SEU20195.1"/>
    <property type="molecule type" value="Genomic_DNA"/>
</dbReference>
<evidence type="ECO:0000313" key="1">
    <source>
        <dbReference type="EMBL" id="SEU20195.1"/>
    </source>
</evidence>